<keyword evidence="9" id="KW-0067">ATP-binding</keyword>
<evidence type="ECO:0000256" key="14">
    <source>
        <dbReference type="RuleBase" id="RU367027"/>
    </source>
</evidence>
<dbReference type="InterPro" id="IPR006935">
    <property type="entry name" value="Helicase/UvrB_N"/>
</dbReference>
<dbReference type="CDD" id="cd12091">
    <property type="entry name" value="FANCM_ID"/>
    <property type="match status" value="1"/>
</dbReference>
<dbReference type="SUPFAM" id="SSF52540">
    <property type="entry name" value="P-loop containing nucleoside triphosphate hydrolases"/>
    <property type="match status" value="1"/>
</dbReference>
<dbReference type="EC" id="3.6.4.12" evidence="14"/>
<dbReference type="GO" id="GO:0005524">
    <property type="term" value="F:ATP binding"/>
    <property type="evidence" value="ECO:0007669"/>
    <property type="project" value="UniProtKB-UniRule"/>
</dbReference>
<keyword evidence="7" id="KW-0378">Hydrolase</keyword>
<name>A0A9P7N847_9HYPO</name>
<evidence type="ECO:0000256" key="13">
    <source>
        <dbReference type="ARBA" id="ARBA00047995"/>
    </source>
</evidence>
<dbReference type="PROSITE" id="PS51192">
    <property type="entry name" value="HELICASE_ATP_BIND_1"/>
    <property type="match status" value="1"/>
</dbReference>
<dbReference type="SMART" id="SM00487">
    <property type="entry name" value="DEXDc"/>
    <property type="match status" value="1"/>
</dbReference>
<dbReference type="InterPro" id="IPR014001">
    <property type="entry name" value="Helicase_ATP-bd"/>
</dbReference>
<evidence type="ECO:0000256" key="3">
    <source>
        <dbReference type="ARBA" id="ARBA00009889"/>
    </source>
</evidence>
<dbReference type="InterPro" id="IPR001650">
    <property type="entry name" value="Helicase_C-like"/>
</dbReference>
<evidence type="ECO:0000256" key="5">
    <source>
        <dbReference type="ARBA" id="ARBA00022741"/>
    </source>
</evidence>
<feature type="compositionally biased region" description="Basic and acidic residues" evidence="15">
    <location>
        <begin position="990"/>
        <end position="1000"/>
    </location>
</feature>
<dbReference type="InterPro" id="IPR039686">
    <property type="entry name" value="FANCM/Mph1-like_ID"/>
</dbReference>
<feature type="compositionally biased region" description="Basic residues" evidence="15">
    <location>
        <begin position="710"/>
        <end position="726"/>
    </location>
</feature>
<feature type="compositionally biased region" description="Polar residues" evidence="15">
    <location>
        <begin position="21"/>
        <end position="36"/>
    </location>
</feature>
<dbReference type="PANTHER" id="PTHR14025:SF20">
    <property type="entry name" value="FANCONI ANEMIA GROUP M PROTEIN"/>
    <property type="match status" value="1"/>
</dbReference>
<evidence type="ECO:0000256" key="4">
    <source>
        <dbReference type="ARBA" id="ARBA00011390"/>
    </source>
</evidence>
<dbReference type="CDD" id="cd18033">
    <property type="entry name" value="DEXDc_FANCM"/>
    <property type="match status" value="1"/>
</dbReference>
<evidence type="ECO:0000256" key="10">
    <source>
        <dbReference type="ARBA" id="ARBA00023125"/>
    </source>
</evidence>
<feature type="compositionally biased region" description="Basic residues" evidence="15">
    <location>
        <begin position="963"/>
        <end position="975"/>
    </location>
</feature>
<dbReference type="SMART" id="SM00490">
    <property type="entry name" value="HELICc"/>
    <property type="match status" value="1"/>
</dbReference>
<dbReference type="GO" id="GO:0036297">
    <property type="term" value="P:interstrand cross-link repair"/>
    <property type="evidence" value="ECO:0007669"/>
    <property type="project" value="TreeGrafter"/>
</dbReference>
<comment type="function">
    <text evidence="1 14">ATP-dependent DNA helicase involved in DNA damage repair by homologous recombination and in genome maintenance. Capable of unwinding D-loops. Plays a role in limiting crossover recombinants during mitotic DNA double-strand break (DSB) repair. Component of a FANCM-MHF complex which promotes gene conversion at blocked replication forks, probably by reversal of the stalled fork.</text>
</comment>
<dbReference type="InterPro" id="IPR027417">
    <property type="entry name" value="P-loop_NTPase"/>
</dbReference>
<dbReference type="Gene3D" id="3.40.50.300">
    <property type="entry name" value="P-loop containing nucleotide triphosphate hydrolases"/>
    <property type="match status" value="2"/>
</dbReference>
<evidence type="ECO:0000256" key="2">
    <source>
        <dbReference type="ARBA" id="ARBA00004123"/>
    </source>
</evidence>
<dbReference type="GO" id="GO:0005634">
    <property type="term" value="C:nucleus"/>
    <property type="evidence" value="ECO:0007669"/>
    <property type="project" value="UniProtKB-SubCell"/>
</dbReference>
<protein>
    <recommendedName>
        <fullName evidence="14">ATP-dependent DNA helicase</fullName>
        <ecNumber evidence="14">3.6.4.12</ecNumber>
    </recommendedName>
</protein>
<dbReference type="AlphaFoldDB" id="A0A9P7N847"/>
<keyword evidence="6" id="KW-0227">DNA damage</keyword>
<feature type="compositionally biased region" description="Basic residues" evidence="15">
    <location>
        <begin position="1121"/>
        <end position="1130"/>
    </location>
</feature>
<feature type="region of interest" description="Disordered" evidence="15">
    <location>
        <begin position="20"/>
        <end position="41"/>
    </location>
</feature>
<dbReference type="EMBL" id="SRPW01001562">
    <property type="protein sequence ID" value="KAG6000144.1"/>
    <property type="molecule type" value="Genomic_DNA"/>
</dbReference>
<dbReference type="Pfam" id="PF04851">
    <property type="entry name" value="ResIII"/>
    <property type="match status" value="1"/>
</dbReference>
<keyword evidence="19" id="KW-1185">Reference proteome</keyword>
<dbReference type="Pfam" id="PF00271">
    <property type="entry name" value="Helicase_C"/>
    <property type="match status" value="1"/>
</dbReference>
<dbReference type="PROSITE" id="PS51194">
    <property type="entry name" value="HELICASE_CTER"/>
    <property type="match status" value="1"/>
</dbReference>
<dbReference type="GO" id="GO:0000400">
    <property type="term" value="F:four-way junction DNA binding"/>
    <property type="evidence" value="ECO:0007669"/>
    <property type="project" value="TreeGrafter"/>
</dbReference>
<evidence type="ECO:0000259" key="16">
    <source>
        <dbReference type="PROSITE" id="PS51192"/>
    </source>
</evidence>
<keyword evidence="10" id="KW-0238">DNA-binding</keyword>
<dbReference type="CDD" id="cd18801">
    <property type="entry name" value="SF2_C_FANCM_Hef"/>
    <property type="match status" value="1"/>
</dbReference>
<feature type="compositionally biased region" description="Polar residues" evidence="15">
    <location>
        <begin position="84"/>
        <end position="95"/>
    </location>
</feature>
<feature type="compositionally biased region" description="Basic and acidic residues" evidence="15">
    <location>
        <begin position="946"/>
        <end position="962"/>
    </location>
</feature>
<feature type="domain" description="Helicase ATP-binding" evidence="16">
    <location>
        <begin position="172"/>
        <end position="340"/>
    </location>
</feature>
<keyword evidence="11" id="KW-0234">DNA repair</keyword>
<accession>A0A9P7N847</accession>
<comment type="caution">
    <text evidence="18">The sequence shown here is derived from an EMBL/GenBank/DDBJ whole genome shotgun (WGS) entry which is preliminary data.</text>
</comment>
<comment type="subcellular location">
    <subcellularLocation>
        <location evidence="2 14">Nucleus</location>
    </subcellularLocation>
</comment>
<dbReference type="FunFam" id="3.40.50.300:FF:000861">
    <property type="entry name" value="Fanconi anemia, complementation group M"/>
    <property type="match status" value="1"/>
</dbReference>
<feature type="domain" description="Helicase C-terminal" evidence="17">
    <location>
        <begin position="516"/>
        <end position="688"/>
    </location>
</feature>
<evidence type="ECO:0000256" key="11">
    <source>
        <dbReference type="ARBA" id="ARBA00023204"/>
    </source>
</evidence>
<evidence type="ECO:0000256" key="1">
    <source>
        <dbReference type="ARBA" id="ARBA00003813"/>
    </source>
</evidence>
<feature type="region of interest" description="Disordered" evidence="15">
    <location>
        <begin position="843"/>
        <end position="1137"/>
    </location>
</feature>
<evidence type="ECO:0000256" key="9">
    <source>
        <dbReference type="ARBA" id="ARBA00022840"/>
    </source>
</evidence>
<dbReference type="GO" id="GO:0009378">
    <property type="term" value="F:four-way junction helicase activity"/>
    <property type="evidence" value="ECO:0007669"/>
    <property type="project" value="TreeGrafter"/>
</dbReference>
<dbReference type="OrthoDB" id="164902at2759"/>
<comment type="similarity">
    <text evidence="3 14">Belongs to the DEAD box helicase family. DEAH subfamily. FANCM sub-subfamily.</text>
</comment>
<feature type="compositionally biased region" description="Acidic residues" evidence="15">
    <location>
        <begin position="923"/>
        <end position="945"/>
    </location>
</feature>
<evidence type="ECO:0000256" key="15">
    <source>
        <dbReference type="SAM" id="MobiDB-lite"/>
    </source>
</evidence>
<dbReference type="GO" id="GO:0043138">
    <property type="term" value="F:3'-5' DNA helicase activity"/>
    <property type="evidence" value="ECO:0007669"/>
    <property type="project" value="InterPro"/>
</dbReference>
<evidence type="ECO:0000313" key="18">
    <source>
        <dbReference type="EMBL" id="KAG6000144.1"/>
    </source>
</evidence>
<feature type="region of interest" description="Disordered" evidence="15">
    <location>
        <begin position="698"/>
        <end position="764"/>
    </location>
</feature>
<dbReference type="GO" id="GO:0045003">
    <property type="term" value="P:double-strand break repair via synthesis-dependent strand annealing"/>
    <property type="evidence" value="ECO:0007669"/>
    <property type="project" value="TreeGrafter"/>
</dbReference>
<dbReference type="InterPro" id="IPR002464">
    <property type="entry name" value="DNA/RNA_helicase_DEAH_CS"/>
</dbReference>
<keyword evidence="12" id="KW-0539">Nucleus</keyword>
<feature type="compositionally biased region" description="Low complexity" evidence="15">
    <location>
        <begin position="1031"/>
        <end position="1052"/>
    </location>
</feature>
<dbReference type="FunFam" id="3.40.50.300:FF:001992">
    <property type="entry name" value="ATP-dependent RNA helicase, putative"/>
    <property type="match status" value="1"/>
</dbReference>
<keyword evidence="5" id="KW-0547">Nucleotide-binding</keyword>
<sequence>MDDDDDFSDDIADEDLFEALKQTSPSSRVNPSSNTIPHEPQYRSKLDSLSAAAEVLEDLPSDAFSSPEPEFNGPGTTRGELGASNASKDATNGPRQRNGLARTGSASFRQTTLWGTVAQEMAPSLTQNPNQRVYRADMPREEASHHEIDREAMKTWVYPTNLGAIRDYQFSIVRNSLFNNTLVALPTGLGKTFIAATVMLNFYRWTKSAKIVFVAPTKPLVAQQVDACYNIVGIPRSDTTLLTGDIQPALRVEEWETKRVFFMTPQTLLNDLSHGYADPKSIALIVVDEAHRAVGEYAYAKVVKLIRRFSNSFRILALTATPGSKVETVQEVIDNLGISHCEIRTEESLDIRQYVHDRNTEQVVLDPSDEMNLISDLFTQALKPLMDKLSSQNIYYGRNPMAMTTYGLMQAQKDWFGTRGRHANQGVQFMMRAIFSVLTSLAHSIKLLNFHGIKPFYDNMVDFRSEQEGRGEKGSKYKRQIVEHAGFRKMMDKISGWLKTDGFVGHPKLTALADCVLNHFMDQGEGSATRVIVFSEYRDSAEDIVRELNKHRPLLKASVFVGQADGKRGEGMKQAQQIQTIDRFKKGEFNILVATSIGEEGLDIGQVDLIVCYDSSASPIRMLQRMGRTGRKRAGNIVLLLMRGKEEDQFAKSKDSYEKMQKLICEGSRFNFRFDLSSRIVPREIRPEVDKRHVDIPIENTQNPSLPEPKKRRTGVAGKKKPPKKFHMPDGVETGFQTLSHYLKNGGGAKSKQGKPARNPELDDVEDIPDLDAVVLSSEELKELDRTYRDLPFNHSVVEETDMPSMSAFPVLQRQLRPVVGLKHGTQTERIVKLLAKISGDPSRLVIPRDSFPDPSSFRDIPVKPFVESDGEESGVDDAKSGSAVTKRRATSTAPIGRQTKRRKTKAVSGTAVSQPEKADARFDDDDEHDDDKDHEDDDDDEDGDNGEKRLQALHARQEQAHRNLKKTKAKRKKSKETQKARGDGITSHEWGDDCERDSDLMESSGSDDGADLLDFVVADTQTTSSMMRNSQPTSSTTASPTHTTPKSTSRSNAAKSQPFYVPTRFSATQESDDMPDLNTLIGGPASKRYEMNKNDGTGVSKSKSKSTWDSDSDSDDVNKKRATRGRRHVLNSDSDE</sequence>
<dbReference type="GO" id="GO:0016787">
    <property type="term" value="F:hydrolase activity"/>
    <property type="evidence" value="ECO:0007669"/>
    <property type="project" value="UniProtKB-KW"/>
</dbReference>
<feature type="compositionally biased region" description="Polar residues" evidence="15">
    <location>
        <begin position="1020"/>
        <end position="1030"/>
    </location>
</feature>
<evidence type="ECO:0000256" key="12">
    <source>
        <dbReference type="ARBA" id="ARBA00023242"/>
    </source>
</evidence>
<comment type="subunit">
    <text evidence="4 14">Interacts with the MHF histone-fold complex to form the FANCM-MHF complex.</text>
</comment>
<keyword evidence="8 18" id="KW-0347">Helicase</keyword>
<organism evidence="18 19">
    <name type="scientific">Claviceps pusilla</name>
    <dbReference type="NCBI Taxonomy" id="123648"/>
    <lineage>
        <taxon>Eukaryota</taxon>
        <taxon>Fungi</taxon>
        <taxon>Dikarya</taxon>
        <taxon>Ascomycota</taxon>
        <taxon>Pezizomycotina</taxon>
        <taxon>Sordariomycetes</taxon>
        <taxon>Hypocreomycetidae</taxon>
        <taxon>Hypocreales</taxon>
        <taxon>Clavicipitaceae</taxon>
        <taxon>Claviceps</taxon>
    </lineage>
</organism>
<evidence type="ECO:0000256" key="8">
    <source>
        <dbReference type="ARBA" id="ARBA00022806"/>
    </source>
</evidence>
<evidence type="ECO:0000256" key="7">
    <source>
        <dbReference type="ARBA" id="ARBA00022801"/>
    </source>
</evidence>
<evidence type="ECO:0000313" key="19">
    <source>
        <dbReference type="Proteomes" id="UP000748025"/>
    </source>
</evidence>
<evidence type="ECO:0000256" key="6">
    <source>
        <dbReference type="ARBA" id="ARBA00022763"/>
    </source>
</evidence>
<gene>
    <name evidence="18" type="primary">MPH1</name>
    <name evidence="18" type="ORF">E4U43_001682</name>
</gene>
<dbReference type="Proteomes" id="UP000748025">
    <property type="component" value="Unassembled WGS sequence"/>
</dbReference>
<dbReference type="PROSITE" id="PS00690">
    <property type="entry name" value="DEAH_ATP_HELICASE"/>
    <property type="match status" value="1"/>
</dbReference>
<dbReference type="Gene3D" id="1.20.1320.20">
    <property type="entry name" value="hef helicase domain"/>
    <property type="match status" value="1"/>
</dbReference>
<comment type="catalytic activity">
    <reaction evidence="13 14">
        <text>ATP + H2O = ADP + phosphate + H(+)</text>
        <dbReference type="Rhea" id="RHEA:13065"/>
        <dbReference type="ChEBI" id="CHEBI:15377"/>
        <dbReference type="ChEBI" id="CHEBI:15378"/>
        <dbReference type="ChEBI" id="CHEBI:30616"/>
        <dbReference type="ChEBI" id="CHEBI:43474"/>
        <dbReference type="ChEBI" id="CHEBI:456216"/>
        <dbReference type="EC" id="3.6.4.12"/>
    </reaction>
</comment>
<dbReference type="PANTHER" id="PTHR14025">
    <property type="entry name" value="FANCONI ANEMIA GROUP M FANCM FAMILY MEMBER"/>
    <property type="match status" value="1"/>
</dbReference>
<reference evidence="18" key="1">
    <citation type="journal article" date="2020" name="bioRxiv">
        <title>Whole genome comparisons of ergot fungi reveals the divergence and evolution of species within the genus Claviceps are the result of varying mechanisms driving genome evolution and host range expansion.</title>
        <authorList>
            <person name="Wyka S.A."/>
            <person name="Mondo S.J."/>
            <person name="Liu M."/>
            <person name="Dettman J."/>
            <person name="Nalam V."/>
            <person name="Broders K.D."/>
        </authorList>
    </citation>
    <scope>NUCLEOTIDE SEQUENCE</scope>
    <source>
        <strain evidence="18">CCC 602</strain>
    </source>
</reference>
<proteinExistence type="inferred from homology"/>
<evidence type="ECO:0000259" key="17">
    <source>
        <dbReference type="PROSITE" id="PS51194"/>
    </source>
</evidence>
<dbReference type="InterPro" id="IPR044749">
    <property type="entry name" value="FANCM_DEXDc"/>
</dbReference>
<feature type="region of interest" description="Disordered" evidence="15">
    <location>
        <begin position="57"/>
        <end position="105"/>
    </location>
</feature>